<feature type="region of interest" description="Disordered" evidence="1">
    <location>
        <begin position="26"/>
        <end position="62"/>
    </location>
</feature>
<feature type="compositionally biased region" description="Acidic residues" evidence="1">
    <location>
        <begin position="26"/>
        <end position="48"/>
    </location>
</feature>
<comment type="caution">
    <text evidence="4">The sequence shown here is derived from an EMBL/GenBank/DDBJ whole genome shotgun (WGS) entry which is preliminary data.</text>
</comment>
<reference evidence="4 5" key="1">
    <citation type="submission" date="2016-07" db="EMBL/GenBank/DDBJ databases">
        <title>Pervasive Adenine N6-methylation of Active Genes in Fungi.</title>
        <authorList>
            <consortium name="DOE Joint Genome Institute"/>
            <person name="Mondo S.J."/>
            <person name="Dannebaum R.O."/>
            <person name="Kuo R.C."/>
            <person name="Labutti K."/>
            <person name="Haridas S."/>
            <person name="Kuo A."/>
            <person name="Salamov A."/>
            <person name="Ahrendt S.R."/>
            <person name="Lipzen A."/>
            <person name="Sullivan W."/>
            <person name="Andreopoulos W.B."/>
            <person name="Clum A."/>
            <person name="Lindquist E."/>
            <person name="Daum C."/>
            <person name="Ramamoorthy G.K."/>
            <person name="Gryganskyi A."/>
            <person name="Culley D."/>
            <person name="Magnuson J.K."/>
            <person name="James T.Y."/>
            <person name="O'Malley M.A."/>
            <person name="Stajich J.E."/>
            <person name="Spatafora J.W."/>
            <person name="Visel A."/>
            <person name="Grigoriev I.V."/>
        </authorList>
    </citation>
    <scope>NUCLEOTIDE SEQUENCE [LARGE SCALE GENOMIC DNA]</scope>
    <source>
        <strain evidence="4 5">CBS 931.73</strain>
    </source>
</reference>
<evidence type="ECO:0000313" key="4">
    <source>
        <dbReference type="EMBL" id="ORX99856.1"/>
    </source>
</evidence>
<dbReference type="EMBL" id="MCFE01000091">
    <property type="protein sequence ID" value="ORX99856.1"/>
    <property type="molecule type" value="Genomic_DNA"/>
</dbReference>
<organism evidence="4 5">
    <name type="scientific">Basidiobolus meristosporus CBS 931.73</name>
    <dbReference type="NCBI Taxonomy" id="1314790"/>
    <lineage>
        <taxon>Eukaryota</taxon>
        <taxon>Fungi</taxon>
        <taxon>Fungi incertae sedis</taxon>
        <taxon>Zoopagomycota</taxon>
        <taxon>Entomophthoromycotina</taxon>
        <taxon>Basidiobolomycetes</taxon>
        <taxon>Basidiobolales</taxon>
        <taxon>Basidiobolaceae</taxon>
        <taxon>Basidiobolus</taxon>
    </lineage>
</organism>
<dbReference type="EMBL" id="MCFE01000982">
    <property type="protein sequence ID" value="ORX75859.1"/>
    <property type="molecule type" value="Genomic_DNA"/>
</dbReference>
<dbReference type="Proteomes" id="UP000193498">
    <property type="component" value="Unassembled WGS sequence"/>
</dbReference>
<feature type="chain" id="PRO_5011907663" evidence="2">
    <location>
        <begin position="22"/>
        <end position="157"/>
    </location>
</feature>
<evidence type="ECO:0000256" key="1">
    <source>
        <dbReference type="SAM" id="MobiDB-lite"/>
    </source>
</evidence>
<accession>A0A1Y1YQ25</accession>
<keyword evidence="2" id="KW-0732">Signal</keyword>
<evidence type="ECO:0000313" key="5">
    <source>
        <dbReference type="Proteomes" id="UP000193498"/>
    </source>
</evidence>
<proteinExistence type="predicted"/>
<protein>
    <submittedName>
        <fullName evidence="4">Uncharacterized protein</fullName>
    </submittedName>
</protein>
<feature type="signal peptide" evidence="2">
    <location>
        <begin position="1"/>
        <end position="21"/>
    </location>
</feature>
<feature type="compositionally biased region" description="Polar residues" evidence="1">
    <location>
        <begin position="51"/>
        <end position="62"/>
    </location>
</feature>
<gene>
    <name evidence="4" type="ORF">K493DRAFT_299167</name>
    <name evidence="3" type="ORF">K493DRAFT_309112</name>
</gene>
<name>A0A1Y1YQ25_9FUNG</name>
<dbReference type="InParanoid" id="A0A1Y1YQ25"/>
<keyword evidence="5" id="KW-1185">Reference proteome</keyword>
<sequence length="157" mass="16712">MRFMLILLYIVILVNLVIVKGQEEELVDSAEGEDDTAEDSEEPSDDLDPYTPTSNPIVTTPSPTSILVLSTGVVTDKAMPTTVPANGPSRSLAGKSQHPPCASSCVVQTGILRPSIARANQNMAGQASVFSSPLLILSVIISTRLQQAWRLTADSFS</sequence>
<dbReference type="AlphaFoldDB" id="A0A1Y1YQ25"/>
<evidence type="ECO:0000256" key="2">
    <source>
        <dbReference type="SAM" id="SignalP"/>
    </source>
</evidence>
<evidence type="ECO:0000313" key="3">
    <source>
        <dbReference type="EMBL" id="ORX75859.1"/>
    </source>
</evidence>